<organism evidence="2 3">
    <name type="scientific">Lachancea fermentati</name>
    <name type="common">Zygosaccharomyces fermentati</name>
    <dbReference type="NCBI Taxonomy" id="4955"/>
    <lineage>
        <taxon>Eukaryota</taxon>
        <taxon>Fungi</taxon>
        <taxon>Dikarya</taxon>
        <taxon>Ascomycota</taxon>
        <taxon>Saccharomycotina</taxon>
        <taxon>Saccharomycetes</taxon>
        <taxon>Saccharomycetales</taxon>
        <taxon>Saccharomycetaceae</taxon>
        <taxon>Lachancea</taxon>
    </lineage>
</organism>
<evidence type="ECO:0000313" key="3">
    <source>
        <dbReference type="Proteomes" id="UP000190831"/>
    </source>
</evidence>
<evidence type="ECO:0000256" key="1">
    <source>
        <dbReference type="SAM" id="MobiDB-lite"/>
    </source>
</evidence>
<accession>A0A1G4M6J8</accession>
<feature type="compositionally biased region" description="Basic and acidic residues" evidence="1">
    <location>
        <begin position="42"/>
        <end position="54"/>
    </location>
</feature>
<keyword evidence="3" id="KW-1185">Reference proteome</keyword>
<evidence type="ECO:0000313" key="2">
    <source>
        <dbReference type="EMBL" id="SCV99466.1"/>
    </source>
</evidence>
<dbReference type="AlphaFoldDB" id="A0A1G4M6J8"/>
<feature type="compositionally biased region" description="Basic residues" evidence="1">
    <location>
        <begin position="74"/>
        <end position="91"/>
    </location>
</feature>
<name>A0A1G4M6J8_LACFM</name>
<feature type="compositionally biased region" description="Low complexity" evidence="1">
    <location>
        <begin position="24"/>
        <end position="37"/>
    </location>
</feature>
<reference evidence="2 3" key="1">
    <citation type="submission" date="2016-03" db="EMBL/GenBank/DDBJ databases">
        <authorList>
            <person name="Devillers H."/>
        </authorList>
    </citation>
    <scope>NUCLEOTIDE SEQUENCE [LARGE SCALE GENOMIC DNA]</scope>
    <source>
        <strain evidence="2">CBS 6772</strain>
    </source>
</reference>
<protein>
    <submittedName>
        <fullName evidence="2">LAFE_0A03774g1_1</fullName>
    </submittedName>
</protein>
<gene>
    <name evidence="2" type="ORF">LAFE_0A03774G</name>
</gene>
<dbReference type="Proteomes" id="UP000190831">
    <property type="component" value="Chromosome A"/>
</dbReference>
<feature type="region of interest" description="Disordered" evidence="1">
    <location>
        <begin position="13"/>
        <end position="124"/>
    </location>
</feature>
<sequence length="152" mass="15918">MCQKLCAPISDALRAPVPGDTRRAAGLRARARGGSAARKSRGARESRGRQETLRAPRKSRGGPWHATGGLSRTHAPRGARRPCTRYKRGGRVSRGTGARKAQGCLPAGAPSLGTGLTRHGGPAPLTPHGALAARVIFAALAFPSRLRPVRNP</sequence>
<proteinExistence type="predicted"/>
<dbReference type="EMBL" id="LT598487">
    <property type="protein sequence ID" value="SCV99466.1"/>
    <property type="molecule type" value="Genomic_DNA"/>
</dbReference>